<feature type="transmembrane region" description="Helical" evidence="16">
    <location>
        <begin position="247"/>
        <end position="267"/>
    </location>
</feature>
<comment type="cofactor">
    <cofactor evidence="2">
        <name>FAD</name>
        <dbReference type="ChEBI" id="CHEBI:57692"/>
    </cofactor>
</comment>
<dbReference type="InterPro" id="IPR029010">
    <property type="entry name" value="ThuA-like"/>
</dbReference>
<feature type="domain" description="Cytochrome b5 heme-binding" evidence="18">
    <location>
        <begin position="308"/>
        <end position="366"/>
    </location>
</feature>
<sequence length="1089" mass="120374">MTPISGAFINNTFFCEFTRPLIPPQNDTAKTRHASLAADAFTDFIWAYQPRPNLNIDGSYFTWHEHNPHMGNGLPDSGPGQTHGRLEINLATGNAIAQPIEDYVKKIVHGSLMLTAWLGILPFGVFWSRYMRWTPHWILTHLSLQSTAYAFIITAFIIILVTLGGHFYLKAHPLLGVLLIILITTQITIGIVNRRNVARLLPSPSRTRTRIIHRTIGMTLILAAVAQAALGANTLFPYIEGRGREFWGVYFFLVIAWTLVFLLAEWFKWSKVVLKDTKVPHDKEAAVMPVGVGVLEGKMDAKSKGSDLEEYTWETLDKSDERGKHLKILVVGNGKYVYDASTWIRSHPGGQIILLAVAGTDISSDYFHEAGYDAQDFTPAPSIPKNQTQRTLPRSASPHPQAEDRSSVLTVDSSYKHQAQSIITNAQSIPVLTETDWARIVKARRTHVHSRLAIKRLAELVIGTVASESDAGIARSSVTLQEEAYESVPMTSPPVFHPCEYRRYALTDRQLLTTSNTANPIYKLRFALLYPYEVRRNQPEGGFLPGQCIEIQCRVEGRVLSRYYSPVWGGMVAFEVCVKMYPNGALTPFLCKQRPGERQFKVRGPFGQALVGPERPLKVKMITADDTKGVPDVVVAIAAGSGITPFIQMIEYLFLPTLVPLKVIASYTPTLPDEIALRRGEMVVVKRHYLDGWAVGINLHTGQEGVFPLPQTAPRFGMRHMVSLINCVRNTNEIIGSDVFTGALLAYPRQIDLRHVLSSSAPPTPEDSTQVPELLYRGGFQEGVVRDVVEKFGGQIDAGWWGVVCGPGGFQGTVMDTLMYRFGFNQRQLSIMTSESPSAQPHPHPTNNRSRHKVMSGDIVAVVGDYYHNPAHIKTCINTALADDEASSAHSSISTSVSYIPNAELLAALKSNTPPRAVILASLGDLTPTADARTYWLTQDLQNAIAHYVKSGGAWIVLHSGLAGFDWENSKVYLDVTKGYFTFHPDLCTVHHIPTSVGATASSPITPRAFTLPSDEHYHIKLTDADNTSVFLKTTSDLGKEGEQVAGWYHEYGQGRVIAVTVAHTEESLSDPNVVGIVRDCVRWAANLA</sequence>
<dbReference type="Pfam" id="PF14604">
    <property type="entry name" value="SH3_9"/>
    <property type="match status" value="1"/>
</dbReference>
<reference evidence="21" key="1">
    <citation type="submission" date="2020-05" db="EMBL/GenBank/DDBJ databases">
        <title>Phylogenomic resolution of chytrid fungi.</title>
        <authorList>
            <person name="Stajich J.E."/>
            <person name="Amses K."/>
            <person name="Simmons R."/>
            <person name="Seto K."/>
            <person name="Myers J."/>
            <person name="Bonds A."/>
            <person name="Quandt C.A."/>
            <person name="Barry K."/>
            <person name="Liu P."/>
            <person name="Grigoriev I."/>
            <person name="Longcore J.E."/>
            <person name="James T.Y."/>
        </authorList>
    </citation>
    <scope>NUCLEOTIDE SEQUENCE</scope>
    <source>
        <strain evidence="21">JEL0318</strain>
    </source>
</reference>
<dbReference type="InterPro" id="IPR017927">
    <property type="entry name" value="FAD-bd_FR_type"/>
</dbReference>
<protein>
    <recommendedName>
        <fullName evidence="23">Cytochrome b5 heme-binding domain-containing protein</fullName>
    </recommendedName>
</protein>
<dbReference type="EMBL" id="JADGJD010000252">
    <property type="protein sequence ID" value="KAJ3052937.1"/>
    <property type="molecule type" value="Genomic_DNA"/>
</dbReference>
<dbReference type="Proteomes" id="UP001212841">
    <property type="component" value="Unassembled WGS sequence"/>
</dbReference>
<keyword evidence="7 16" id="KW-0812">Transmembrane</keyword>
<keyword evidence="6" id="KW-0349">Heme</keyword>
<evidence type="ECO:0000256" key="6">
    <source>
        <dbReference type="ARBA" id="ARBA00022617"/>
    </source>
</evidence>
<accession>A0AAD5SGT9</accession>
<dbReference type="InterPro" id="IPR029062">
    <property type="entry name" value="Class_I_gatase-like"/>
</dbReference>
<dbReference type="AlphaFoldDB" id="A0AAD5SGT9"/>
<keyword evidence="5" id="KW-0813">Transport</keyword>
<dbReference type="PANTHER" id="PTHR15422">
    <property type="entry name" value="OS05G0565100 PROTEIN"/>
    <property type="match status" value="1"/>
</dbReference>
<dbReference type="SMART" id="SM00326">
    <property type="entry name" value="SH3"/>
    <property type="match status" value="1"/>
</dbReference>
<evidence type="ECO:0000256" key="12">
    <source>
        <dbReference type="ARBA" id="ARBA00023004"/>
    </source>
</evidence>
<feature type="domain" description="FAD-binding FR-type" evidence="20">
    <location>
        <begin position="499"/>
        <end position="612"/>
    </location>
</feature>
<dbReference type="InterPro" id="IPR039261">
    <property type="entry name" value="FNR_nucleotide-bd"/>
</dbReference>
<evidence type="ECO:0000259" key="18">
    <source>
        <dbReference type="PROSITE" id="PS50255"/>
    </source>
</evidence>
<dbReference type="Pfam" id="PF00970">
    <property type="entry name" value="FAD_binding_6"/>
    <property type="match status" value="1"/>
</dbReference>
<evidence type="ECO:0000256" key="2">
    <source>
        <dbReference type="ARBA" id="ARBA00001974"/>
    </source>
</evidence>
<dbReference type="InterPro" id="IPR045150">
    <property type="entry name" value="CYB561D1/2"/>
</dbReference>
<dbReference type="GO" id="GO:0046872">
    <property type="term" value="F:metal ion binding"/>
    <property type="evidence" value="ECO:0007669"/>
    <property type="project" value="UniProtKB-KW"/>
</dbReference>
<dbReference type="InterPro" id="IPR001452">
    <property type="entry name" value="SH3_domain"/>
</dbReference>
<dbReference type="InterPro" id="IPR036400">
    <property type="entry name" value="Cyt_B5-like_heme/steroid_sf"/>
</dbReference>
<keyword evidence="11" id="KW-0560">Oxidoreductase</keyword>
<feature type="region of interest" description="Disordered" evidence="15">
    <location>
        <begin position="377"/>
        <end position="407"/>
    </location>
</feature>
<feature type="transmembrane region" description="Helical" evidence="16">
    <location>
        <begin position="174"/>
        <end position="194"/>
    </location>
</feature>
<evidence type="ECO:0000313" key="21">
    <source>
        <dbReference type="EMBL" id="KAJ3052937.1"/>
    </source>
</evidence>
<dbReference type="SUPFAM" id="SSF52343">
    <property type="entry name" value="Ferredoxin reductase-like, C-terminal NADP-linked domain"/>
    <property type="match status" value="1"/>
</dbReference>
<keyword evidence="13 16" id="KW-0472">Membrane</keyword>
<feature type="domain" description="SH3" evidence="17">
    <location>
        <begin position="656"/>
        <end position="717"/>
    </location>
</feature>
<dbReference type="Gene3D" id="3.40.50.880">
    <property type="match status" value="1"/>
</dbReference>
<dbReference type="InterPro" id="IPR006593">
    <property type="entry name" value="Cyt_b561/ferric_Rdtase_TM"/>
</dbReference>
<evidence type="ECO:0000256" key="16">
    <source>
        <dbReference type="SAM" id="Phobius"/>
    </source>
</evidence>
<keyword evidence="22" id="KW-1185">Reference proteome</keyword>
<dbReference type="Gene3D" id="1.20.120.1770">
    <property type="match status" value="1"/>
</dbReference>
<evidence type="ECO:0000256" key="14">
    <source>
        <dbReference type="PROSITE-ProRule" id="PRU00192"/>
    </source>
</evidence>
<dbReference type="GO" id="GO:0020037">
    <property type="term" value="F:heme binding"/>
    <property type="evidence" value="ECO:0007669"/>
    <property type="project" value="TreeGrafter"/>
</dbReference>
<comment type="cofactor">
    <cofactor evidence="1">
        <name>heme b</name>
        <dbReference type="ChEBI" id="CHEBI:60344"/>
    </cofactor>
</comment>
<dbReference type="PROSITE" id="PS50939">
    <property type="entry name" value="CYTOCHROME_B561"/>
    <property type="match status" value="1"/>
</dbReference>
<dbReference type="PROSITE" id="PS50255">
    <property type="entry name" value="CYTOCHROME_B5_2"/>
    <property type="match status" value="1"/>
</dbReference>
<feature type="transmembrane region" description="Helical" evidence="16">
    <location>
        <begin position="107"/>
        <end position="127"/>
    </location>
</feature>
<keyword evidence="8" id="KW-0479">Metal-binding</keyword>
<dbReference type="InterPro" id="IPR036028">
    <property type="entry name" value="SH3-like_dom_sf"/>
</dbReference>
<evidence type="ECO:0000256" key="4">
    <source>
        <dbReference type="ARBA" id="ARBA00022443"/>
    </source>
</evidence>
<proteinExistence type="predicted"/>
<dbReference type="SUPFAM" id="SSF52317">
    <property type="entry name" value="Class I glutamine amidotransferase-like"/>
    <property type="match status" value="1"/>
</dbReference>
<evidence type="ECO:0000259" key="17">
    <source>
        <dbReference type="PROSITE" id="PS50002"/>
    </source>
</evidence>
<keyword evidence="12" id="KW-0408">Iron</keyword>
<evidence type="ECO:0000256" key="3">
    <source>
        <dbReference type="ARBA" id="ARBA00004141"/>
    </source>
</evidence>
<evidence type="ECO:0000256" key="10">
    <source>
        <dbReference type="ARBA" id="ARBA00022989"/>
    </source>
</evidence>
<keyword evidence="10 16" id="KW-1133">Transmembrane helix</keyword>
<dbReference type="Pfam" id="PF06283">
    <property type="entry name" value="ThuA"/>
    <property type="match status" value="1"/>
</dbReference>
<dbReference type="GO" id="GO:0016020">
    <property type="term" value="C:membrane"/>
    <property type="evidence" value="ECO:0007669"/>
    <property type="project" value="UniProtKB-SubCell"/>
</dbReference>
<evidence type="ECO:0000256" key="11">
    <source>
        <dbReference type="ARBA" id="ARBA00023002"/>
    </source>
</evidence>
<evidence type="ECO:0000256" key="8">
    <source>
        <dbReference type="ARBA" id="ARBA00022723"/>
    </source>
</evidence>
<dbReference type="InterPro" id="IPR008333">
    <property type="entry name" value="Cbr1-like_FAD-bd_dom"/>
</dbReference>
<evidence type="ECO:0000256" key="5">
    <source>
        <dbReference type="ARBA" id="ARBA00022448"/>
    </source>
</evidence>
<dbReference type="Pfam" id="PF00173">
    <property type="entry name" value="Cyt-b5"/>
    <property type="match status" value="1"/>
</dbReference>
<dbReference type="Gene3D" id="3.10.120.10">
    <property type="entry name" value="Cytochrome b5-like heme/steroid binding domain"/>
    <property type="match status" value="1"/>
</dbReference>
<dbReference type="SMART" id="SM00665">
    <property type="entry name" value="B561"/>
    <property type="match status" value="1"/>
</dbReference>
<organism evidence="21 22">
    <name type="scientific">Rhizophlyctis rosea</name>
    <dbReference type="NCBI Taxonomy" id="64517"/>
    <lineage>
        <taxon>Eukaryota</taxon>
        <taxon>Fungi</taxon>
        <taxon>Fungi incertae sedis</taxon>
        <taxon>Chytridiomycota</taxon>
        <taxon>Chytridiomycota incertae sedis</taxon>
        <taxon>Chytridiomycetes</taxon>
        <taxon>Rhizophlyctidales</taxon>
        <taxon>Rhizophlyctidaceae</taxon>
        <taxon>Rhizophlyctis</taxon>
    </lineage>
</organism>
<dbReference type="SUPFAM" id="SSF55856">
    <property type="entry name" value="Cytochrome b5-like heme/steroid binding domain"/>
    <property type="match status" value="1"/>
</dbReference>
<evidence type="ECO:0000256" key="7">
    <source>
        <dbReference type="ARBA" id="ARBA00022692"/>
    </source>
</evidence>
<dbReference type="PROSITE" id="PS50002">
    <property type="entry name" value="SH3"/>
    <property type="match status" value="1"/>
</dbReference>
<dbReference type="GO" id="GO:0140575">
    <property type="term" value="F:transmembrane monodehydroascorbate reductase activity"/>
    <property type="evidence" value="ECO:0007669"/>
    <property type="project" value="InterPro"/>
</dbReference>
<feature type="transmembrane region" description="Helical" evidence="16">
    <location>
        <begin position="148"/>
        <end position="168"/>
    </location>
</feature>
<dbReference type="SUPFAM" id="SSF50044">
    <property type="entry name" value="SH3-domain"/>
    <property type="match status" value="1"/>
</dbReference>
<dbReference type="InterPro" id="IPR017938">
    <property type="entry name" value="Riboflavin_synthase-like_b-brl"/>
</dbReference>
<evidence type="ECO:0000259" key="20">
    <source>
        <dbReference type="PROSITE" id="PS51384"/>
    </source>
</evidence>
<evidence type="ECO:0000259" key="19">
    <source>
        <dbReference type="PROSITE" id="PS50939"/>
    </source>
</evidence>
<gene>
    <name evidence="21" type="ORF">HK097_005385</name>
</gene>
<evidence type="ECO:0000313" key="22">
    <source>
        <dbReference type="Proteomes" id="UP001212841"/>
    </source>
</evidence>
<dbReference type="PROSITE" id="PS51384">
    <property type="entry name" value="FAD_FR"/>
    <property type="match status" value="1"/>
</dbReference>
<evidence type="ECO:0000256" key="13">
    <source>
        <dbReference type="ARBA" id="ARBA00023136"/>
    </source>
</evidence>
<dbReference type="SUPFAM" id="SSF63380">
    <property type="entry name" value="Riboflavin synthase domain-like"/>
    <property type="match status" value="1"/>
</dbReference>
<dbReference type="InterPro" id="IPR001199">
    <property type="entry name" value="Cyt_B5-like_heme/steroid-bd"/>
</dbReference>
<keyword evidence="4 14" id="KW-0728">SH3 domain</keyword>
<comment type="caution">
    <text evidence="21">The sequence shown here is derived from an EMBL/GenBank/DDBJ whole genome shotgun (WGS) entry which is preliminary data.</text>
</comment>
<dbReference type="Gene3D" id="3.40.50.80">
    <property type="entry name" value="Nucleotide-binding domain of ferredoxin-NADP reductase (FNR) module"/>
    <property type="match status" value="1"/>
</dbReference>
<evidence type="ECO:0000256" key="15">
    <source>
        <dbReference type="SAM" id="MobiDB-lite"/>
    </source>
</evidence>
<feature type="domain" description="Cytochrome b561" evidence="19">
    <location>
        <begin position="79"/>
        <end position="271"/>
    </location>
</feature>
<name>A0AAD5SGT9_9FUNG</name>
<comment type="subcellular location">
    <subcellularLocation>
        <location evidence="3">Membrane</location>
        <topology evidence="3">Multi-pass membrane protein</topology>
    </subcellularLocation>
</comment>
<keyword evidence="9" id="KW-0249">Electron transport</keyword>
<dbReference type="PANTHER" id="PTHR15422:SF24">
    <property type="entry name" value="DOMON RELATED DOMAIN-CONTAINING PROTEIN"/>
    <property type="match status" value="1"/>
</dbReference>
<evidence type="ECO:0000256" key="9">
    <source>
        <dbReference type="ARBA" id="ARBA00022982"/>
    </source>
</evidence>
<evidence type="ECO:0000256" key="1">
    <source>
        <dbReference type="ARBA" id="ARBA00001970"/>
    </source>
</evidence>
<feature type="compositionally biased region" description="Polar residues" evidence="15">
    <location>
        <begin position="384"/>
        <end position="394"/>
    </location>
</feature>
<dbReference type="Gene3D" id="2.30.30.40">
    <property type="entry name" value="SH3 Domains"/>
    <property type="match status" value="1"/>
</dbReference>
<dbReference type="Gene3D" id="2.40.30.10">
    <property type="entry name" value="Translation factors"/>
    <property type="match status" value="1"/>
</dbReference>
<evidence type="ECO:0008006" key="23">
    <source>
        <dbReference type="Google" id="ProtNLM"/>
    </source>
</evidence>
<feature type="transmembrane region" description="Helical" evidence="16">
    <location>
        <begin position="215"/>
        <end position="235"/>
    </location>
</feature>